<evidence type="ECO:0000313" key="1">
    <source>
        <dbReference type="EMBL" id="GFT56153.1"/>
    </source>
</evidence>
<feature type="non-terminal residue" evidence="1">
    <location>
        <position position="121"/>
    </location>
</feature>
<organism evidence="1 2">
    <name type="scientific">Nephila pilipes</name>
    <name type="common">Giant wood spider</name>
    <name type="synonym">Nephila maculata</name>
    <dbReference type="NCBI Taxonomy" id="299642"/>
    <lineage>
        <taxon>Eukaryota</taxon>
        <taxon>Metazoa</taxon>
        <taxon>Ecdysozoa</taxon>
        <taxon>Arthropoda</taxon>
        <taxon>Chelicerata</taxon>
        <taxon>Arachnida</taxon>
        <taxon>Araneae</taxon>
        <taxon>Araneomorphae</taxon>
        <taxon>Entelegynae</taxon>
        <taxon>Araneoidea</taxon>
        <taxon>Nephilidae</taxon>
        <taxon>Nephila</taxon>
    </lineage>
</organism>
<dbReference type="AlphaFoldDB" id="A0A8X6PAG3"/>
<comment type="caution">
    <text evidence="1">The sequence shown here is derived from an EMBL/GenBank/DDBJ whole genome shotgun (WGS) entry which is preliminary data.</text>
</comment>
<keyword evidence="2" id="KW-1185">Reference proteome</keyword>
<reference evidence="1" key="1">
    <citation type="submission" date="2020-08" db="EMBL/GenBank/DDBJ databases">
        <title>Multicomponent nature underlies the extraordinary mechanical properties of spider dragline silk.</title>
        <authorList>
            <person name="Kono N."/>
            <person name="Nakamura H."/>
            <person name="Mori M."/>
            <person name="Yoshida Y."/>
            <person name="Ohtoshi R."/>
            <person name="Malay A.D."/>
            <person name="Moran D.A.P."/>
            <person name="Tomita M."/>
            <person name="Numata K."/>
            <person name="Arakawa K."/>
        </authorList>
    </citation>
    <scope>NUCLEOTIDE SEQUENCE</scope>
</reference>
<dbReference type="EMBL" id="BMAW01066731">
    <property type="protein sequence ID" value="GFT56153.1"/>
    <property type="molecule type" value="Genomic_DNA"/>
</dbReference>
<sequence>MVPVDKHVLQPSLVIQQSLQGQRLALQGQSLPTQHQLVLEDQVKMGKSIFSFYRLFLQFTLTPDISFTNDYLQHHLKHGGLNSTYKRLVQSVEEDVTELEQLKISLCRNMYDALAYLLRIQ</sequence>
<gene>
    <name evidence="1" type="ORF">NPIL_433591</name>
</gene>
<accession>A0A8X6PAG3</accession>
<name>A0A8X6PAG3_NEPPI</name>
<evidence type="ECO:0000313" key="2">
    <source>
        <dbReference type="Proteomes" id="UP000887013"/>
    </source>
</evidence>
<proteinExistence type="predicted"/>
<dbReference type="Proteomes" id="UP000887013">
    <property type="component" value="Unassembled WGS sequence"/>
</dbReference>
<protein>
    <submittedName>
        <fullName evidence="1">Uncharacterized protein</fullName>
    </submittedName>
</protein>